<dbReference type="STRING" id="34103.SAMN05421778_10872"/>
<organism evidence="7 8">
    <name type="scientific">Sphaerotilus natans subsp. natans DSM 6575</name>
    <dbReference type="NCBI Taxonomy" id="1286631"/>
    <lineage>
        <taxon>Bacteria</taxon>
        <taxon>Pseudomonadati</taxon>
        <taxon>Pseudomonadota</taxon>
        <taxon>Betaproteobacteria</taxon>
        <taxon>Burkholderiales</taxon>
        <taxon>Sphaerotilaceae</taxon>
        <taxon>Sphaerotilus</taxon>
    </lineage>
</organism>
<dbReference type="EMBL" id="AZRA01000025">
    <property type="protein sequence ID" value="KDB53409.1"/>
    <property type="molecule type" value="Genomic_DNA"/>
</dbReference>
<dbReference type="AlphaFoldDB" id="A0A059KQA4"/>
<evidence type="ECO:0000256" key="2">
    <source>
        <dbReference type="ARBA" id="ARBA00022692"/>
    </source>
</evidence>
<feature type="transmembrane region" description="Helical" evidence="5">
    <location>
        <begin position="79"/>
        <end position="103"/>
    </location>
</feature>
<evidence type="ECO:0000256" key="4">
    <source>
        <dbReference type="ARBA" id="ARBA00023136"/>
    </source>
</evidence>
<comment type="subcellular location">
    <subcellularLocation>
        <location evidence="1">Membrane</location>
    </subcellularLocation>
</comment>
<dbReference type="PANTHER" id="PTHR11863">
    <property type="entry name" value="STEROL DESATURASE"/>
    <property type="match status" value="1"/>
</dbReference>
<dbReference type="PATRIC" id="fig|1286631.3.peg.981"/>
<gene>
    <name evidence="7" type="ORF">X805_09940</name>
</gene>
<keyword evidence="8" id="KW-1185">Reference proteome</keyword>
<feature type="domain" description="Fatty acid hydroxylase" evidence="6">
    <location>
        <begin position="123"/>
        <end position="243"/>
    </location>
</feature>
<dbReference type="eggNOG" id="COG3000">
    <property type="taxonomic scope" value="Bacteria"/>
</dbReference>
<dbReference type="GO" id="GO:0008610">
    <property type="term" value="P:lipid biosynthetic process"/>
    <property type="evidence" value="ECO:0007669"/>
    <property type="project" value="InterPro"/>
</dbReference>
<evidence type="ECO:0000313" key="8">
    <source>
        <dbReference type="Proteomes" id="UP000026714"/>
    </source>
</evidence>
<evidence type="ECO:0000256" key="5">
    <source>
        <dbReference type="SAM" id="Phobius"/>
    </source>
</evidence>
<keyword evidence="4 5" id="KW-0472">Membrane</keyword>
<dbReference type="Proteomes" id="UP000026714">
    <property type="component" value="Unassembled WGS sequence"/>
</dbReference>
<dbReference type="InterPro" id="IPR050307">
    <property type="entry name" value="Sterol_Desaturase_Related"/>
</dbReference>
<sequence length="274" mass="31645">MGELEFFMKVALTCAIFQEIFSFVFAGRQFDFWSQVLIYWGVGSVSYYLLGFLIERGIKRHSALKDRLCIRATPVRPQAFPAFTLKGILLGEIRGFLAALVIIGITRPVEREPDFLANVAWFFASIVLADFLFYVQHRMLHRKKFFKIHRRHHEFRDTSSFVAGHKSFTEYCLTSVTDLALFLILGRDLAQLCAWTLVGNAYNLEGHSSLSLFYVGTDFHDRHHTHFNRNFGIQGFWDKIFGTHECASMNQGALFLANRFTRWVNTRIAPRATP</sequence>
<accession>A0A059KQA4</accession>
<evidence type="ECO:0000259" key="6">
    <source>
        <dbReference type="Pfam" id="PF04116"/>
    </source>
</evidence>
<evidence type="ECO:0000256" key="3">
    <source>
        <dbReference type="ARBA" id="ARBA00022989"/>
    </source>
</evidence>
<dbReference type="Pfam" id="PF04116">
    <property type="entry name" value="FA_hydroxylase"/>
    <property type="match status" value="1"/>
</dbReference>
<dbReference type="RefSeq" id="WP_037478889.1">
    <property type="nucleotide sequence ID" value="NZ_AZRA01000025.1"/>
</dbReference>
<evidence type="ECO:0000256" key="1">
    <source>
        <dbReference type="ARBA" id="ARBA00004370"/>
    </source>
</evidence>
<feature type="transmembrane region" description="Helical" evidence="5">
    <location>
        <begin position="38"/>
        <end position="58"/>
    </location>
</feature>
<dbReference type="GO" id="GO:0016020">
    <property type="term" value="C:membrane"/>
    <property type="evidence" value="ECO:0007669"/>
    <property type="project" value="UniProtKB-SubCell"/>
</dbReference>
<dbReference type="GO" id="GO:0016491">
    <property type="term" value="F:oxidoreductase activity"/>
    <property type="evidence" value="ECO:0007669"/>
    <property type="project" value="InterPro"/>
</dbReference>
<comment type="caution">
    <text evidence="7">The sequence shown here is derived from an EMBL/GenBank/DDBJ whole genome shotgun (WGS) entry which is preliminary data.</text>
</comment>
<feature type="transmembrane region" description="Helical" evidence="5">
    <location>
        <begin position="115"/>
        <end position="135"/>
    </location>
</feature>
<protein>
    <submittedName>
        <fullName evidence="7">Sterol desaturase</fullName>
    </submittedName>
</protein>
<evidence type="ECO:0000313" key="7">
    <source>
        <dbReference type="EMBL" id="KDB53409.1"/>
    </source>
</evidence>
<keyword evidence="3 5" id="KW-1133">Transmembrane helix</keyword>
<dbReference type="GO" id="GO:0005506">
    <property type="term" value="F:iron ion binding"/>
    <property type="evidence" value="ECO:0007669"/>
    <property type="project" value="InterPro"/>
</dbReference>
<keyword evidence="2 5" id="KW-0812">Transmembrane</keyword>
<reference evidence="7 8" key="1">
    <citation type="journal article" date="2014" name="FEMS Microbiol. Ecol.">
        <title>Sphaerotilus natans encrusted with nanoball-shaped Fe(III) oxide minerals formed by nitrate-reducing mixotrophic Fe(II) oxidation.</title>
        <authorList>
            <person name="Park S."/>
            <person name="Kim D.H."/>
            <person name="Lee J.H."/>
            <person name="Hur H.G."/>
        </authorList>
    </citation>
    <scope>NUCLEOTIDE SEQUENCE [LARGE SCALE GENOMIC DNA]</scope>
    <source>
        <strain evidence="7 8">DSM 6575</strain>
    </source>
</reference>
<dbReference type="InterPro" id="IPR006694">
    <property type="entry name" value="Fatty_acid_hydroxylase"/>
</dbReference>
<proteinExistence type="predicted"/>
<name>A0A059KQA4_9BURK</name>